<accession>A0A0H2RW03</accession>
<name>A0A0H2RW03_9AGAM</name>
<organism evidence="1 2">
    <name type="scientific">Schizopora paradoxa</name>
    <dbReference type="NCBI Taxonomy" id="27342"/>
    <lineage>
        <taxon>Eukaryota</taxon>
        <taxon>Fungi</taxon>
        <taxon>Dikarya</taxon>
        <taxon>Basidiomycota</taxon>
        <taxon>Agaricomycotina</taxon>
        <taxon>Agaricomycetes</taxon>
        <taxon>Hymenochaetales</taxon>
        <taxon>Schizoporaceae</taxon>
        <taxon>Schizopora</taxon>
    </lineage>
</organism>
<dbReference type="EMBL" id="KQ085924">
    <property type="protein sequence ID" value="KLO15807.1"/>
    <property type="molecule type" value="Genomic_DNA"/>
</dbReference>
<proteinExistence type="predicted"/>
<dbReference type="AlphaFoldDB" id="A0A0H2RW03"/>
<protein>
    <submittedName>
        <fullName evidence="1">Uncharacterized protein</fullName>
    </submittedName>
</protein>
<evidence type="ECO:0000313" key="2">
    <source>
        <dbReference type="Proteomes" id="UP000053477"/>
    </source>
</evidence>
<keyword evidence="2" id="KW-1185">Reference proteome</keyword>
<evidence type="ECO:0000313" key="1">
    <source>
        <dbReference type="EMBL" id="KLO15807.1"/>
    </source>
</evidence>
<reference evidence="1 2" key="1">
    <citation type="submission" date="2015-04" db="EMBL/GenBank/DDBJ databases">
        <title>Complete genome sequence of Schizopora paradoxa KUC8140, a cosmopolitan wood degrader in East Asia.</title>
        <authorList>
            <consortium name="DOE Joint Genome Institute"/>
            <person name="Min B."/>
            <person name="Park H."/>
            <person name="Jang Y."/>
            <person name="Kim J.-J."/>
            <person name="Kim K.H."/>
            <person name="Pangilinan J."/>
            <person name="Lipzen A."/>
            <person name="Riley R."/>
            <person name="Grigoriev I.V."/>
            <person name="Spatafora J.W."/>
            <person name="Choi I.-G."/>
        </authorList>
    </citation>
    <scope>NUCLEOTIDE SEQUENCE [LARGE SCALE GENOMIC DNA]</scope>
    <source>
        <strain evidence="1 2">KUC8140</strain>
    </source>
</reference>
<dbReference type="InParanoid" id="A0A0H2RW03"/>
<gene>
    <name evidence="1" type="ORF">SCHPADRAFT_244346</name>
</gene>
<dbReference type="Proteomes" id="UP000053477">
    <property type="component" value="Unassembled WGS sequence"/>
</dbReference>
<sequence>MIRTFPFQESPSCILISQKDGSEEEDAPRLSANPTSFTGHQFMGNLHFSRTSSQAYLVLTADVLARQSSANSLVFGLLWKTC</sequence>